<dbReference type="InterPro" id="IPR039421">
    <property type="entry name" value="Type_1_exporter"/>
</dbReference>
<keyword evidence="6 8" id="KW-0472">Membrane</keyword>
<dbReference type="Gene3D" id="1.20.1560.10">
    <property type="entry name" value="ABC transporter type 1, transmembrane domain"/>
    <property type="match status" value="1"/>
</dbReference>
<dbReference type="Pfam" id="PF00664">
    <property type="entry name" value="ABC_membrane"/>
    <property type="match status" value="1"/>
</dbReference>
<dbReference type="SUPFAM" id="SSF52540">
    <property type="entry name" value="P-loop containing nucleoside triphosphate hydrolases"/>
    <property type="match status" value="1"/>
</dbReference>
<feature type="compositionally biased region" description="Basic and acidic residues" evidence="7">
    <location>
        <begin position="541"/>
        <end position="550"/>
    </location>
</feature>
<evidence type="ECO:0000256" key="1">
    <source>
        <dbReference type="ARBA" id="ARBA00004651"/>
    </source>
</evidence>
<dbReference type="Pfam" id="PF00005">
    <property type="entry name" value="ABC_tran"/>
    <property type="match status" value="1"/>
</dbReference>
<dbReference type="EMBL" id="CP004393">
    <property type="protein sequence ID" value="AJE45727.1"/>
    <property type="molecule type" value="Genomic_DNA"/>
</dbReference>
<reference evidence="11 12" key="1">
    <citation type="journal article" date="2014" name="Int. J. Syst. Evol. Microbiol.">
        <title>Celeribacter indicus sp. nov., a polycyclic aromatic hydrocarbon-degrading bacterium from deep-sea sediment and reclassification of Huaishuia halophila as Celeribacter halophilus comb. nov.</title>
        <authorList>
            <person name="Lai Q."/>
            <person name="Cao J."/>
            <person name="Yuan J."/>
            <person name="Li F."/>
            <person name="Shao Z."/>
        </authorList>
    </citation>
    <scope>NUCLEOTIDE SEQUENCE [LARGE SCALE GENOMIC DNA]</scope>
    <source>
        <strain evidence="11">P73</strain>
    </source>
</reference>
<dbReference type="InterPro" id="IPR011527">
    <property type="entry name" value="ABC1_TM_dom"/>
</dbReference>
<keyword evidence="3" id="KW-0547">Nucleotide-binding</keyword>
<dbReference type="RefSeq" id="WP_052453042.1">
    <property type="nucleotide sequence ID" value="NZ_CP004393.1"/>
</dbReference>
<evidence type="ECO:0000256" key="7">
    <source>
        <dbReference type="SAM" id="MobiDB-lite"/>
    </source>
</evidence>
<dbReference type="PANTHER" id="PTHR24221">
    <property type="entry name" value="ATP-BINDING CASSETTE SUB-FAMILY B"/>
    <property type="match status" value="1"/>
</dbReference>
<dbReference type="SMART" id="SM00382">
    <property type="entry name" value="AAA"/>
    <property type="match status" value="1"/>
</dbReference>
<gene>
    <name evidence="11" type="ORF">P73_1012</name>
</gene>
<dbReference type="STRING" id="1208324.P73_1012"/>
<evidence type="ECO:0000259" key="10">
    <source>
        <dbReference type="PROSITE" id="PS50929"/>
    </source>
</evidence>
<evidence type="ECO:0000256" key="8">
    <source>
        <dbReference type="SAM" id="Phobius"/>
    </source>
</evidence>
<accession>A0A0B5DZV0</accession>
<evidence type="ECO:0000313" key="11">
    <source>
        <dbReference type="EMBL" id="AJE45727.1"/>
    </source>
</evidence>
<comment type="subcellular location">
    <subcellularLocation>
        <location evidence="1">Cell membrane</location>
        <topology evidence="1">Multi-pass membrane protein</topology>
    </subcellularLocation>
</comment>
<feature type="transmembrane region" description="Helical" evidence="8">
    <location>
        <begin position="43"/>
        <end position="62"/>
    </location>
</feature>
<dbReference type="OrthoDB" id="5288404at2"/>
<dbReference type="GO" id="GO:0140359">
    <property type="term" value="F:ABC-type transporter activity"/>
    <property type="evidence" value="ECO:0007669"/>
    <property type="project" value="InterPro"/>
</dbReference>
<evidence type="ECO:0000256" key="5">
    <source>
        <dbReference type="ARBA" id="ARBA00022989"/>
    </source>
</evidence>
<dbReference type="InterPro" id="IPR027417">
    <property type="entry name" value="P-loop_NTPase"/>
</dbReference>
<protein>
    <submittedName>
        <fullName evidence="11">Cysteine/glutathione ABC transporter membrane/ATP-binding component</fullName>
    </submittedName>
</protein>
<feature type="domain" description="ABC transmembrane type-1" evidence="10">
    <location>
        <begin position="31"/>
        <end position="197"/>
    </location>
</feature>
<feature type="transmembrane region" description="Helical" evidence="8">
    <location>
        <begin position="166"/>
        <end position="184"/>
    </location>
</feature>
<dbReference type="AlphaFoldDB" id="A0A0B5DZV0"/>
<dbReference type="PROSITE" id="PS50893">
    <property type="entry name" value="ABC_TRANSPORTER_2"/>
    <property type="match status" value="1"/>
</dbReference>
<dbReference type="GO" id="GO:0005886">
    <property type="term" value="C:plasma membrane"/>
    <property type="evidence" value="ECO:0007669"/>
    <property type="project" value="UniProtKB-SubCell"/>
</dbReference>
<proteinExistence type="predicted"/>
<feature type="region of interest" description="Disordered" evidence="7">
    <location>
        <begin position="541"/>
        <end position="578"/>
    </location>
</feature>
<evidence type="ECO:0000256" key="2">
    <source>
        <dbReference type="ARBA" id="ARBA00022692"/>
    </source>
</evidence>
<feature type="transmembrane region" description="Helical" evidence="8">
    <location>
        <begin position="139"/>
        <end position="160"/>
    </location>
</feature>
<dbReference type="SUPFAM" id="SSF90123">
    <property type="entry name" value="ABC transporter transmembrane region"/>
    <property type="match status" value="1"/>
</dbReference>
<feature type="transmembrane region" description="Helical" evidence="8">
    <location>
        <begin position="21"/>
        <end position="37"/>
    </location>
</feature>
<dbReference type="PANTHER" id="PTHR24221:SF654">
    <property type="entry name" value="ATP-BINDING CASSETTE SUB-FAMILY B MEMBER 6"/>
    <property type="match status" value="1"/>
</dbReference>
<dbReference type="GO" id="GO:0005524">
    <property type="term" value="F:ATP binding"/>
    <property type="evidence" value="ECO:0007669"/>
    <property type="project" value="UniProtKB-KW"/>
</dbReference>
<evidence type="ECO:0000313" key="12">
    <source>
        <dbReference type="Proteomes" id="UP000031521"/>
    </source>
</evidence>
<dbReference type="Gene3D" id="3.40.50.300">
    <property type="entry name" value="P-loop containing nucleotide triphosphate hydrolases"/>
    <property type="match status" value="1"/>
</dbReference>
<dbReference type="KEGG" id="cid:P73_1012"/>
<sequence>MRHLAAVIREMNAGNGRHLRRAAVLAAMVPLAGAALLGLSGWFITASAMAGAAGLGLVFDFLRPSGGIRTLTLIRAASRYGERLLGHDATLRALERLRLRLFRDLSAVPLPTLARRHSAQMLNRLTADVEALEGLLIRLVFPTIAAALSLLVGLAVIWIIGGGALAGALAAIWAMGILCLARLAGAGQRAQARREEAALQAIRSRSAGLLALRGDLLMQGLLPQGLDQTKAAIAHAALARSGQDLMGRLAGVVMHLTPSMAIAATLILGGSLSPALLLTVILINLALTECLRLLWRGWSERGRIELAARNLARRVPDAQPATAEMPAPLRPGAALLTVNKLVVRAHGSGRELSAPLDFTLYPGETLAIHAPSGAGKSTLLAMLAGAAASKPGEITLLGRDLCEWPESDLRARLTLVPQRPALIAGSLANNLRIADPQADDAALAAVMQAVALSHFLTTPEGLVRQLGERGAGLSGGETRRLALARALLRQPDLLLIDEPTEGLDPANAASVLQGLRACLPRSGIILVSHRESDLAGADRRLQLPPADRDSQMPPAAPPLPHITVRGTAPFRKEATDGN</sequence>
<evidence type="ECO:0000259" key="9">
    <source>
        <dbReference type="PROSITE" id="PS50893"/>
    </source>
</evidence>
<organism evidence="11 12">
    <name type="scientific">Celeribacter indicus</name>
    <dbReference type="NCBI Taxonomy" id="1208324"/>
    <lineage>
        <taxon>Bacteria</taxon>
        <taxon>Pseudomonadati</taxon>
        <taxon>Pseudomonadota</taxon>
        <taxon>Alphaproteobacteria</taxon>
        <taxon>Rhodobacterales</taxon>
        <taxon>Roseobacteraceae</taxon>
        <taxon>Celeribacter</taxon>
    </lineage>
</organism>
<evidence type="ECO:0000256" key="6">
    <source>
        <dbReference type="ARBA" id="ARBA00023136"/>
    </source>
</evidence>
<dbReference type="GO" id="GO:0034040">
    <property type="term" value="F:ATPase-coupled lipid transmembrane transporter activity"/>
    <property type="evidence" value="ECO:0007669"/>
    <property type="project" value="TreeGrafter"/>
</dbReference>
<keyword evidence="4 11" id="KW-0067">ATP-binding</keyword>
<keyword evidence="12" id="KW-1185">Reference proteome</keyword>
<keyword evidence="5 8" id="KW-1133">Transmembrane helix</keyword>
<evidence type="ECO:0000256" key="4">
    <source>
        <dbReference type="ARBA" id="ARBA00022840"/>
    </source>
</evidence>
<dbReference type="HOGENOM" id="CLU_000604_84_9_5"/>
<dbReference type="InterPro" id="IPR036640">
    <property type="entry name" value="ABC1_TM_sf"/>
</dbReference>
<dbReference type="PROSITE" id="PS50929">
    <property type="entry name" value="ABC_TM1F"/>
    <property type="match status" value="1"/>
</dbReference>
<name>A0A0B5DZV0_9RHOB</name>
<keyword evidence="2 8" id="KW-0812">Transmembrane</keyword>
<dbReference type="InterPro" id="IPR003593">
    <property type="entry name" value="AAA+_ATPase"/>
</dbReference>
<dbReference type="InterPro" id="IPR003439">
    <property type="entry name" value="ABC_transporter-like_ATP-bd"/>
</dbReference>
<feature type="domain" description="ABC transporter" evidence="9">
    <location>
        <begin position="336"/>
        <end position="570"/>
    </location>
</feature>
<dbReference type="GO" id="GO:0016887">
    <property type="term" value="F:ATP hydrolysis activity"/>
    <property type="evidence" value="ECO:0007669"/>
    <property type="project" value="InterPro"/>
</dbReference>
<dbReference type="Proteomes" id="UP000031521">
    <property type="component" value="Chromosome"/>
</dbReference>
<evidence type="ECO:0000256" key="3">
    <source>
        <dbReference type="ARBA" id="ARBA00022741"/>
    </source>
</evidence>